<feature type="transmembrane region" description="Helical" evidence="1">
    <location>
        <begin position="221"/>
        <end position="242"/>
    </location>
</feature>
<dbReference type="EMBL" id="OU895879">
    <property type="protein sequence ID" value="CAG9809970.1"/>
    <property type="molecule type" value="Genomic_DNA"/>
</dbReference>
<name>A0A9N9WZI1_9DIPT</name>
<gene>
    <name evidence="2" type="ORF">CHIRRI_LOCUS12787</name>
</gene>
<keyword evidence="1" id="KW-0472">Membrane</keyword>
<evidence type="ECO:0000313" key="3">
    <source>
        <dbReference type="Proteomes" id="UP001153620"/>
    </source>
</evidence>
<sequence length="246" mass="28888">MFAHGLVKELIDQKVYQTIHQALLEDYPDQKVKTDCLIYYYKERKLTDEFYTFDIILNPSKPENLIFTIDLIYECSFYLFEIKILFKEEFINFNFIRLASDKAKMFFKIINKLFFVQMITFIQCGFLKVFPDEAVYETINAMLKNQISNDTKLYECIVVHFEKNDIADNLPTFYDQNKLSTVIQPYIDEAKSSCKSLETVKSSRLKKPKLLNDDFNSSSKILIGIMMLLLGIAIACLFYFICHGTE</sequence>
<keyword evidence="1" id="KW-1133">Transmembrane helix</keyword>
<proteinExistence type="predicted"/>
<protein>
    <submittedName>
        <fullName evidence="2">Uncharacterized protein</fullName>
    </submittedName>
</protein>
<dbReference type="Proteomes" id="UP001153620">
    <property type="component" value="Chromosome 3"/>
</dbReference>
<dbReference type="AlphaFoldDB" id="A0A9N9WZI1"/>
<organism evidence="2 3">
    <name type="scientific">Chironomus riparius</name>
    <dbReference type="NCBI Taxonomy" id="315576"/>
    <lineage>
        <taxon>Eukaryota</taxon>
        <taxon>Metazoa</taxon>
        <taxon>Ecdysozoa</taxon>
        <taxon>Arthropoda</taxon>
        <taxon>Hexapoda</taxon>
        <taxon>Insecta</taxon>
        <taxon>Pterygota</taxon>
        <taxon>Neoptera</taxon>
        <taxon>Endopterygota</taxon>
        <taxon>Diptera</taxon>
        <taxon>Nematocera</taxon>
        <taxon>Chironomoidea</taxon>
        <taxon>Chironomidae</taxon>
        <taxon>Chironominae</taxon>
        <taxon>Chironomus</taxon>
    </lineage>
</organism>
<reference evidence="2" key="1">
    <citation type="submission" date="2022-01" db="EMBL/GenBank/DDBJ databases">
        <authorList>
            <person name="King R."/>
        </authorList>
    </citation>
    <scope>NUCLEOTIDE SEQUENCE</scope>
</reference>
<accession>A0A9N9WZI1</accession>
<keyword evidence="3" id="KW-1185">Reference proteome</keyword>
<reference evidence="2" key="2">
    <citation type="submission" date="2022-10" db="EMBL/GenBank/DDBJ databases">
        <authorList>
            <consortium name="ENA_rothamsted_submissions"/>
            <consortium name="culmorum"/>
            <person name="King R."/>
        </authorList>
    </citation>
    <scope>NUCLEOTIDE SEQUENCE</scope>
</reference>
<keyword evidence="1" id="KW-0812">Transmembrane</keyword>
<evidence type="ECO:0000313" key="2">
    <source>
        <dbReference type="EMBL" id="CAG9809970.1"/>
    </source>
</evidence>
<dbReference type="OrthoDB" id="10654779at2759"/>
<evidence type="ECO:0000256" key="1">
    <source>
        <dbReference type="SAM" id="Phobius"/>
    </source>
</evidence>